<keyword evidence="1" id="KW-0808">Transferase</keyword>
<dbReference type="Proteomes" id="UP001501523">
    <property type="component" value="Unassembled WGS sequence"/>
</dbReference>
<dbReference type="PANTHER" id="PTHR24421:SF62">
    <property type="entry name" value="SENSORY TRANSDUCTION HISTIDINE KINASE"/>
    <property type="match status" value="1"/>
</dbReference>
<dbReference type="Gene3D" id="2.60.40.10">
    <property type="entry name" value="Immunoglobulins"/>
    <property type="match status" value="1"/>
</dbReference>
<evidence type="ECO:0000256" key="3">
    <source>
        <dbReference type="ARBA" id="ARBA00023012"/>
    </source>
</evidence>
<dbReference type="Pfam" id="PF02518">
    <property type="entry name" value="HATPase_c"/>
    <property type="match status" value="1"/>
</dbReference>
<accession>A0ABN1ICR1</accession>
<keyword evidence="3" id="KW-0902">Two-component regulatory system</keyword>
<feature type="domain" description="Histidine kinase/HSP90-like ATPase" evidence="4">
    <location>
        <begin position="881"/>
        <end position="978"/>
    </location>
</feature>
<dbReference type="Pfam" id="PF07495">
    <property type="entry name" value="Y_Y_Y"/>
    <property type="match status" value="1"/>
</dbReference>
<dbReference type="InterPro" id="IPR013783">
    <property type="entry name" value="Ig-like_fold"/>
</dbReference>
<dbReference type="Gene3D" id="3.30.565.10">
    <property type="entry name" value="Histidine kinase-like ATPase, C-terminal domain"/>
    <property type="match status" value="1"/>
</dbReference>
<gene>
    <name evidence="5" type="ORF">GCM10009105_05970</name>
</gene>
<dbReference type="InterPro" id="IPR036890">
    <property type="entry name" value="HATPase_C_sf"/>
</dbReference>
<reference evidence="5 6" key="1">
    <citation type="journal article" date="2019" name="Int. J. Syst. Evol. Microbiol.">
        <title>The Global Catalogue of Microorganisms (GCM) 10K type strain sequencing project: providing services to taxonomists for standard genome sequencing and annotation.</title>
        <authorList>
            <consortium name="The Broad Institute Genomics Platform"/>
            <consortium name="The Broad Institute Genome Sequencing Center for Infectious Disease"/>
            <person name="Wu L."/>
            <person name="Ma J."/>
        </authorList>
    </citation>
    <scope>NUCLEOTIDE SEQUENCE [LARGE SCALE GENOMIC DNA]</scope>
    <source>
        <strain evidence="5 6">JCM 15421</strain>
    </source>
</reference>
<name>A0ABN1ICR1_9GAMM</name>
<dbReference type="Pfam" id="PF07730">
    <property type="entry name" value="HisKA_3"/>
    <property type="match status" value="1"/>
</dbReference>
<evidence type="ECO:0000256" key="1">
    <source>
        <dbReference type="ARBA" id="ARBA00022679"/>
    </source>
</evidence>
<evidence type="ECO:0000313" key="5">
    <source>
        <dbReference type="EMBL" id="GAA0707288.1"/>
    </source>
</evidence>
<dbReference type="Gene3D" id="2.130.10.10">
    <property type="entry name" value="YVTN repeat-like/Quinoprotein amine dehydrogenase"/>
    <property type="match status" value="3"/>
</dbReference>
<dbReference type="GO" id="GO:0016301">
    <property type="term" value="F:kinase activity"/>
    <property type="evidence" value="ECO:0007669"/>
    <property type="project" value="UniProtKB-KW"/>
</dbReference>
<dbReference type="InterPro" id="IPR003594">
    <property type="entry name" value="HATPase_dom"/>
</dbReference>
<keyword evidence="6" id="KW-1185">Reference proteome</keyword>
<evidence type="ECO:0000259" key="4">
    <source>
        <dbReference type="SMART" id="SM00387"/>
    </source>
</evidence>
<evidence type="ECO:0000256" key="2">
    <source>
        <dbReference type="ARBA" id="ARBA00022777"/>
    </source>
</evidence>
<organism evidence="5 6">
    <name type="scientific">Dokdonella soli</name>
    <dbReference type="NCBI Taxonomy" id="529810"/>
    <lineage>
        <taxon>Bacteria</taxon>
        <taxon>Pseudomonadati</taxon>
        <taxon>Pseudomonadota</taxon>
        <taxon>Gammaproteobacteria</taxon>
        <taxon>Lysobacterales</taxon>
        <taxon>Rhodanobacteraceae</taxon>
        <taxon>Dokdonella</taxon>
    </lineage>
</organism>
<dbReference type="EMBL" id="BAAAEU010000002">
    <property type="protein sequence ID" value="GAA0707288.1"/>
    <property type="molecule type" value="Genomic_DNA"/>
</dbReference>
<dbReference type="PANTHER" id="PTHR24421">
    <property type="entry name" value="NITRATE/NITRITE SENSOR PROTEIN NARX-RELATED"/>
    <property type="match status" value="1"/>
</dbReference>
<dbReference type="Gene3D" id="1.20.5.1930">
    <property type="match status" value="1"/>
</dbReference>
<dbReference type="SUPFAM" id="SSF63829">
    <property type="entry name" value="Calcium-dependent phosphotriesterase"/>
    <property type="match status" value="3"/>
</dbReference>
<dbReference type="CDD" id="cd16917">
    <property type="entry name" value="HATPase_UhpB-NarQ-NarX-like"/>
    <property type="match status" value="1"/>
</dbReference>
<keyword evidence="2 5" id="KW-0418">Kinase</keyword>
<evidence type="ECO:0000313" key="6">
    <source>
        <dbReference type="Proteomes" id="UP001501523"/>
    </source>
</evidence>
<protein>
    <submittedName>
        <fullName evidence="5">Sensor histidine kinase</fullName>
    </submittedName>
</protein>
<proteinExistence type="predicted"/>
<dbReference type="SUPFAM" id="SSF55874">
    <property type="entry name" value="ATPase domain of HSP90 chaperone/DNA topoisomerase II/histidine kinase"/>
    <property type="match status" value="1"/>
</dbReference>
<sequence>MIVLLLAVYACTASIVRGEGASALAGFHHTAWRVTDGAPPDIWAMAQGPRGYLWLGTGSGLYRFDGLSFERYVASNGEPLKSTNITSLKFTASGDLWIGYYEGGVSVLHDGHLKHYGVRDGVPPGMVPALETDAQGSGVWVAARGGLAHFDGQRWQAADENQWGYPTRRADWVLRDAKGTLWAATGDAVVHLDASTHRFRPFGKDHVGLNAVLANAPDGRVWVSDETKGTRPLESNGDAPLLRERFAKRLLFDREGNIWGTDAVRGGVFRTNVATASTTNPQVFASAQGLSADIAVPIIQDEEGNIWVGTNLGLDRFRATNFFPASDAPSIPNATPLLVANERGEVWTIEGTALSRIVGTRPAPVLTLPRRVRSAYCDPNGIVWISDLDGLLRVEQGRITHIPWPHEDWKDAVVAYGSDAGGGLWLSVFNYGVFRYTEGEWTAQAIDPDEANAAASAIATAADGSMWFGVSRDRLVHRTVAGSRVYGASDGLNVGGIATLRADGAAVLVGGELGYATMQGDSFKSVTSLPASNAITQVSGIVRTKDGDLWLNASRGVIRIRQADATRSSAAVPDPPEYKLYDFNDGLPGVALQSQPAPTLATDLEGRVWVSTNRGIVWADPASMRVNRVPPLVNIKAAYSDRPMTDLLNVRVPGSAPNIRIAYSALNLSAPERVQFRYRLAGLEDRWVDADSRREAAYSHLSPGHYRFEVLAANEDNVWSPQAASLDIEVIPGFVETTAFRVAAAIGVAALALAAYLVRMRLLASAFRTRLRERLEERERIARELHDTLLQSIQGLILRFQAIANRIPVSDPNRAGIESALDRADQVMAAGRERVRDLRTSEATAGDLDEAFARIARDLSFDHAVRFKISTGGAQRELACETREEVYGIGREALLNAFRHADASHIDLVLDYGIEAFRLSVRDDGKGFDPRMAMTFERSAHFGLRGMHERARRVSGRLDIETGDGRGTTISLIVPARSAYESPGWRSLRWMRGIFGGGSV</sequence>
<dbReference type="InterPro" id="IPR011712">
    <property type="entry name" value="Sig_transdc_His_kin_sub3_dim/P"/>
</dbReference>
<comment type="caution">
    <text evidence="5">The sequence shown here is derived from an EMBL/GenBank/DDBJ whole genome shotgun (WGS) entry which is preliminary data.</text>
</comment>
<dbReference type="InterPro" id="IPR050482">
    <property type="entry name" value="Sensor_HK_TwoCompSys"/>
</dbReference>
<dbReference type="InterPro" id="IPR015943">
    <property type="entry name" value="WD40/YVTN_repeat-like_dom_sf"/>
</dbReference>
<dbReference type="InterPro" id="IPR011123">
    <property type="entry name" value="Y_Y_Y"/>
</dbReference>
<dbReference type="SMART" id="SM00387">
    <property type="entry name" value="HATPase_c"/>
    <property type="match status" value="1"/>
</dbReference>